<sequence length="351" mass="36170">MLRRGTASVQFGLTAGAALVVEGLSPALVALCLRLDSRASGGGLVPTPHPGVAPRAEPPAALAFLDWLARHGVLEDAGPATPDPAGDRVHATGPPGRPPALRDARVLVRGDGPLAPAVAVELARGGVGRVRVAAKGTVRPEDTTLGYRLADVGRDRTNTANALVAEAVPGVRTGVLAPGTPDLVVLADVPLPDPVAVRELMADGVPHLPARVWDGVGVVGPLVVPGRTSCLRCADLTRTDADPCWPLLAAQLAERPVPVDGSTGTATAALAASQCLLALDRGASPRIDRPRVWNTTLELDLRFATLQARAWEPHPRCGCRPAVDRAGTTRSDKPAEWVSPSGRSGGQSPGE</sequence>
<keyword evidence="4" id="KW-1185">Reference proteome</keyword>
<evidence type="ECO:0000256" key="1">
    <source>
        <dbReference type="SAM" id="MobiDB-lite"/>
    </source>
</evidence>
<protein>
    <submittedName>
        <fullName evidence="3">Bacteriocin biosynthesis cyclodehydratase domain-containing protein</fullName>
    </submittedName>
</protein>
<name>A0ABT1JI80_ACTCY</name>
<evidence type="ECO:0000313" key="4">
    <source>
        <dbReference type="Proteomes" id="UP000791080"/>
    </source>
</evidence>
<dbReference type="EMBL" id="AUBJ02000001">
    <property type="protein sequence ID" value="MCP2332220.1"/>
    <property type="molecule type" value="Genomic_DNA"/>
</dbReference>
<dbReference type="SUPFAM" id="SSF69572">
    <property type="entry name" value="Activating enzymes of the ubiquitin-like proteins"/>
    <property type="match status" value="1"/>
</dbReference>
<dbReference type="Gene3D" id="3.40.50.720">
    <property type="entry name" value="NAD(P)-binding Rossmann-like Domain"/>
    <property type="match status" value="1"/>
</dbReference>
<evidence type="ECO:0000259" key="2">
    <source>
        <dbReference type="Pfam" id="PF00899"/>
    </source>
</evidence>
<feature type="region of interest" description="Disordered" evidence="1">
    <location>
        <begin position="317"/>
        <end position="351"/>
    </location>
</feature>
<proteinExistence type="predicted"/>
<dbReference type="Proteomes" id="UP000791080">
    <property type="component" value="Unassembled WGS sequence"/>
</dbReference>
<organism evidence="3 4">
    <name type="scientific">Actinoalloteichus caeruleus DSM 43889</name>
    <dbReference type="NCBI Taxonomy" id="1120930"/>
    <lineage>
        <taxon>Bacteria</taxon>
        <taxon>Bacillati</taxon>
        <taxon>Actinomycetota</taxon>
        <taxon>Actinomycetes</taxon>
        <taxon>Pseudonocardiales</taxon>
        <taxon>Pseudonocardiaceae</taxon>
        <taxon>Actinoalloteichus</taxon>
        <taxon>Actinoalloteichus cyanogriseus</taxon>
    </lineage>
</organism>
<reference evidence="3 4" key="1">
    <citation type="submission" date="2022-06" db="EMBL/GenBank/DDBJ databases">
        <title>Genomic Encyclopedia of Type Strains, Phase I: the one thousand microbial genomes (KMG-I) project.</title>
        <authorList>
            <person name="Kyrpides N."/>
        </authorList>
    </citation>
    <scope>NUCLEOTIDE SEQUENCE [LARGE SCALE GENOMIC DNA]</scope>
    <source>
        <strain evidence="3 4">DSM 43889</strain>
    </source>
</reference>
<accession>A0ABT1JI80</accession>
<feature type="domain" description="THIF-type NAD/FAD binding fold" evidence="2">
    <location>
        <begin position="101"/>
        <end position="318"/>
    </location>
</feature>
<feature type="region of interest" description="Disordered" evidence="1">
    <location>
        <begin position="75"/>
        <end position="102"/>
    </location>
</feature>
<dbReference type="InterPro" id="IPR035985">
    <property type="entry name" value="Ubiquitin-activating_enz"/>
</dbReference>
<dbReference type="Pfam" id="PF00899">
    <property type="entry name" value="ThiF"/>
    <property type="match status" value="1"/>
</dbReference>
<gene>
    <name evidence="3" type="ORF">G443_002490</name>
</gene>
<dbReference type="InterPro" id="IPR000594">
    <property type="entry name" value="ThiF_NAD_FAD-bd"/>
</dbReference>
<evidence type="ECO:0000313" key="3">
    <source>
        <dbReference type="EMBL" id="MCP2332220.1"/>
    </source>
</evidence>
<comment type="caution">
    <text evidence="3">The sequence shown here is derived from an EMBL/GenBank/DDBJ whole genome shotgun (WGS) entry which is preliminary data.</text>
</comment>